<evidence type="ECO:0000256" key="4">
    <source>
        <dbReference type="ARBA" id="ARBA00022989"/>
    </source>
</evidence>
<keyword evidence="3 7" id="KW-0812">Transmembrane</keyword>
<sequence length="249" mass="26339">MSDIEKGQGVTATNGPANFPGPGAGHGAFVTLGATAEQQQYYQGGVFGLRKIANPAPLGLFSFASTTLILSLVNVQTDHVNTPNIVVGMALFVGGLCQLLAGMWEFAAGNTFGATAFSSYGGFWLSYAAIFIPNSGILAAYSETTTESQLGDAIGFYLAVWFIFTFCMLIGSLRSNAGLISLFFFLTLTFMFLTIAQYKPENIKIQKAGGGFGIVTAFIAYYCAAANLYSRESSFVSLPLAPIPKARSA</sequence>
<dbReference type="PANTHER" id="PTHR31123:SF1">
    <property type="entry name" value="ACCUMULATION OF DYADS PROTEIN 2-RELATED"/>
    <property type="match status" value="1"/>
</dbReference>
<dbReference type="FunCoup" id="A0A0H2S887">
    <property type="interactions" value="46"/>
</dbReference>
<name>A0A0H2S887_9AGAM</name>
<dbReference type="STRING" id="27342.A0A0H2S887"/>
<evidence type="ECO:0000256" key="6">
    <source>
        <dbReference type="SAM" id="MobiDB-lite"/>
    </source>
</evidence>
<dbReference type="PROSITE" id="PS01114">
    <property type="entry name" value="GPR1_FUN34_YAAH"/>
    <property type="match status" value="1"/>
</dbReference>
<dbReference type="InParanoid" id="A0A0H2S887"/>
<gene>
    <name evidence="8" type="ORF">SCHPADRAFT_867515</name>
</gene>
<organism evidence="8 9">
    <name type="scientific">Schizopora paradoxa</name>
    <dbReference type="NCBI Taxonomy" id="27342"/>
    <lineage>
        <taxon>Eukaryota</taxon>
        <taxon>Fungi</taxon>
        <taxon>Dikarya</taxon>
        <taxon>Basidiomycota</taxon>
        <taxon>Agaricomycotina</taxon>
        <taxon>Agaricomycetes</taxon>
        <taxon>Hymenochaetales</taxon>
        <taxon>Schizoporaceae</taxon>
        <taxon>Schizopora</taxon>
    </lineage>
</organism>
<comment type="similarity">
    <text evidence="2">Belongs to the acetate uptake transporter (AceTr) (TC 2.A.96) family.</text>
</comment>
<keyword evidence="5 7" id="KW-0472">Membrane</keyword>
<evidence type="ECO:0000256" key="7">
    <source>
        <dbReference type="SAM" id="Phobius"/>
    </source>
</evidence>
<dbReference type="GO" id="GO:0015123">
    <property type="term" value="F:acetate transmembrane transporter activity"/>
    <property type="evidence" value="ECO:0007669"/>
    <property type="project" value="TreeGrafter"/>
</dbReference>
<feature type="transmembrane region" description="Helical" evidence="7">
    <location>
        <begin position="56"/>
        <end position="73"/>
    </location>
</feature>
<accession>A0A0H2S887</accession>
<feature type="transmembrane region" description="Helical" evidence="7">
    <location>
        <begin position="85"/>
        <end position="104"/>
    </location>
</feature>
<keyword evidence="4 7" id="KW-1133">Transmembrane helix</keyword>
<evidence type="ECO:0008006" key="10">
    <source>
        <dbReference type="Google" id="ProtNLM"/>
    </source>
</evidence>
<feature type="transmembrane region" description="Helical" evidence="7">
    <location>
        <begin position="124"/>
        <end position="141"/>
    </location>
</feature>
<dbReference type="AlphaFoldDB" id="A0A0H2S887"/>
<dbReference type="EMBL" id="KQ085900">
    <property type="protein sequence ID" value="KLO17883.1"/>
    <property type="molecule type" value="Genomic_DNA"/>
</dbReference>
<evidence type="ECO:0000313" key="9">
    <source>
        <dbReference type="Proteomes" id="UP000053477"/>
    </source>
</evidence>
<feature type="transmembrane region" description="Helical" evidence="7">
    <location>
        <begin position="208"/>
        <end position="229"/>
    </location>
</feature>
<evidence type="ECO:0000256" key="2">
    <source>
        <dbReference type="ARBA" id="ARBA00005587"/>
    </source>
</evidence>
<evidence type="ECO:0000256" key="5">
    <source>
        <dbReference type="ARBA" id="ARBA00023136"/>
    </source>
</evidence>
<evidence type="ECO:0000313" key="8">
    <source>
        <dbReference type="EMBL" id="KLO17883.1"/>
    </source>
</evidence>
<feature type="transmembrane region" description="Helical" evidence="7">
    <location>
        <begin position="177"/>
        <end position="196"/>
    </location>
</feature>
<dbReference type="GO" id="GO:0005886">
    <property type="term" value="C:plasma membrane"/>
    <property type="evidence" value="ECO:0007669"/>
    <property type="project" value="TreeGrafter"/>
</dbReference>
<dbReference type="OrthoDB" id="3648309at2759"/>
<dbReference type="InterPro" id="IPR000791">
    <property type="entry name" value="Gpr1/Fun34/SatP-like"/>
</dbReference>
<comment type="subcellular location">
    <subcellularLocation>
        <location evidence="1">Membrane</location>
        <topology evidence="1">Multi-pass membrane protein</topology>
    </subcellularLocation>
</comment>
<dbReference type="Pfam" id="PF01184">
    <property type="entry name" value="Gpr1_Fun34_YaaH"/>
    <property type="match status" value="1"/>
</dbReference>
<keyword evidence="9" id="KW-1185">Reference proteome</keyword>
<reference evidence="8 9" key="1">
    <citation type="submission" date="2015-04" db="EMBL/GenBank/DDBJ databases">
        <title>Complete genome sequence of Schizopora paradoxa KUC8140, a cosmopolitan wood degrader in East Asia.</title>
        <authorList>
            <consortium name="DOE Joint Genome Institute"/>
            <person name="Min B."/>
            <person name="Park H."/>
            <person name="Jang Y."/>
            <person name="Kim J.-J."/>
            <person name="Kim K.H."/>
            <person name="Pangilinan J."/>
            <person name="Lipzen A."/>
            <person name="Riley R."/>
            <person name="Grigoriev I.V."/>
            <person name="Spatafora J.W."/>
            <person name="Choi I.-G."/>
        </authorList>
    </citation>
    <scope>NUCLEOTIDE SEQUENCE [LARGE SCALE GENOMIC DNA]</scope>
    <source>
        <strain evidence="8 9">KUC8140</strain>
    </source>
</reference>
<evidence type="ECO:0000256" key="3">
    <source>
        <dbReference type="ARBA" id="ARBA00022692"/>
    </source>
</evidence>
<proteinExistence type="inferred from homology"/>
<dbReference type="InterPro" id="IPR051633">
    <property type="entry name" value="AceTr"/>
</dbReference>
<dbReference type="NCBIfam" id="NF038013">
    <property type="entry name" value="AceTr_1"/>
    <property type="match status" value="1"/>
</dbReference>
<evidence type="ECO:0000256" key="1">
    <source>
        <dbReference type="ARBA" id="ARBA00004141"/>
    </source>
</evidence>
<protein>
    <recommendedName>
        <fullName evidence="10">FUN34 transmembrane protein</fullName>
    </recommendedName>
</protein>
<feature type="transmembrane region" description="Helical" evidence="7">
    <location>
        <begin position="153"/>
        <end position="171"/>
    </location>
</feature>
<feature type="region of interest" description="Disordered" evidence="6">
    <location>
        <begin position="1"/>
        <end position="20"/>
    </location>
</feature>
<dbReference type="PANTHER" id="PTHR31123">
    <property type="entry name" value="ACCUMULATION OF DYADS PROTEIN 2-RELATED"/>
    <property type="match status" value="1"/>
</dbReference>
<dbReference type="Proteomes" id="UP000053477">
    <property type="component" value="Unassembled WGS sequence"/>
</dbReference>
<dbReference type="InterPro" id="IPR047622">
    <property type="entry name" value="GPR1_FUN34_YAAH"/>
</dbReference>